<dbReference type="Gene3D" id="1.20.1440.110">
    <property type="entry name" value="acylaminoacyl peptidase"/>
    <property type="match status" value="1"/>
</dbReference>
<dbReference type="InterPro" id="IPR000073">
    <property type="entry name" value="AB_hydrolase_1"/>
</dbReference>
<dbReference type="Gene3D" id="3.40.50.1820">
    <property type="entry name" value="alpha/beta hydrolase"/>
    <property type="match status" value="1"/>
</dbReference>
<evidence type="ECO:0000256" key="1">
    <source>
        <dbReference type="ARBA" id="ARBA00038115"/>
    </source>
</evidence>
<feature type="chain" id="PRO_5045986664" description="AB hydrolase-1 domain-containing protein" evidence="2">
    <location>
        <begin position="24"/>
        <end position="421"/>
    </location>
</feature>
<keyword evidence="5" id="KW-1185">Reference proteome</keyword>
<reference evidence="4 5" key="1">
    <citation type="submission" date="2023-08" db="EMBL/GenBank/DDBJ databases">
        <title>Black Yeasts Isolated from many extreme environments.</title>
        <authorList>
            <person name="Coleine C."/>
            <person name="Stajich J.E."/>
            <person name="Selbmann L."/>
        </authorList>
    </citation>
    <scope>NUCLEOTIDE SEQUENCE [LARGE SCALE GENOMIC DNA]</scope>
    <source>
        <strain evidence="4 5">CCFEE 5885</strain>
    </source>
</reference>
<organism evidence="4 5">
    <name type="scientific">Lithohypha guttulata</name>
    <dbReference type="NCBI Taxonomy" id="1690604"/>
    <lineage>
        <taxon>Eukaryota</taxon>
        <taxon>Fungi</taxon>
        <taxon>Dikarya</taxon>
        <taxon>Ascomycota</taxon>
        <taxon>Pezizomycotina</taxon>
        <taxon>Eurotiomycetes</taxon>
        <taxon>Chaetothyriomycetidae</taxon>
        <taxon>Chaetothyriales</taxon>
        <taxon>Trichomeriaceae</taxon>
        <taxon>Lithohypha</taxon>
    </lineage>
</organism>
<dbReference type="Proteomes" id="UP001345013">
    <property type="component" value="Unassembled WGS sequence"/>
</dbReference>
<sequence length="421" mass="45759">MLISALLPLASGVLVALLSSASAQDSSNNTLPLSSDDSFNFELITGLGESTYRGGDIAPMLKAATQIKLVTPSTALRTRAVPPLKTQLLRTTASTSETLAAANYYRRADFYLHNNWTDPRITSYWDLQTTCFNAAIAALPVPGLRIQIPADGFHVEAIFYGVDPPGTNHTRPTIILGNGYDYAQEDLLHGPGFAALERGWNVITYDGPGQPSVRRNQSLGFIYDWEKVVTPVVDYLHTRTDVDTSRIVLFGNSFGGYLAARAAAFEPRLAALALDGGIWDVHAAFIAQLPPSLLSLYNSGQKKKFDAAGVSILTDTSLPSGTRWGLGQGLWSFKIKSAYDWYDATKLYTVKDITDQIQMPVWVANAEYDQFFPGQAAYVANALGSRATLHNFTGAAGYHSQSGSLSELNRVLFSWLNATLS</sequence>
<feature type="domain" description="AB hydrolase-1" evidence="3">
    <location>
        <begin position="187"/>
        <end position="295"/>
    </location>
</feature>
<accession>A0ABR0JVK7</accession>
<protein>
    <recommendedName>
        <fullName evidence="3">AB hydrolase-1 domain-containing protein</fullName>
    </recommendedName>
</protein>
<comment type="caution">
    <text evidence="4">The sequence shown here is derived from an EMBL/GenBank/DDBJ whole genome shotgun (WGS) entry which is preliminary data.</text>
</comment>
<dbReference type="InterPro" id="IPR050261">
    <property type="entry name" value="FrsA_esterase"/>
</dbReference>
<keyword evidence="2" id="KW-0732">Signal</keyword>
<dbReference type="EMBL" id="JAVRRG010000250">
    <property type="protein sequence ID" value="KAK5075752.1"/>
    <property type="molecule type" value="Genomic_DNA"/>
</dbReference>
<dbReference type="PANTHER" id="PTHR22946:SF12">
    <property type="entry name" value="CONIDIAL PIGMENT BIOSYNTHESIS PROTEIN AYG1 (AFU_ORTHOLOGUE AFUA_2G17550)"/>
    <property type="match status" value="1"/>
</dbReference>
<dbReference type="Pfam" id="PF12697">
    <property type="entry name" value="Abhydrolase_6"/>
    <property type="match status" value="1"/>
</dbReference>
<comment type="similarity">
    <text evidence="1">Belongs to the AB hydrolase superfamily. FUS2 hydrolase family.</text>
</comment>
<evidence type="ECO:0000259" key="3">
    <source>
        <dbReference type="Pfam" id="PF12697"/>
    </source>
</evidence>
<dbReference type="SUPFAM" id="SSF53474">
    <property type="entry name" value="alpha/beta-Hydrolases"/>
    <property type="match status" value="1"/>
</dbReference>
<proteinExistence type="inferred from homology"/>
<feature type="signal peptide" evidence="2">
    <location>
        <begin position="1"/>
        <end position="23"/>
    </location>
</feature>
<evidence type="ECO:0000256" key="2">
    <source>
        <dbReference type="SAM" id="SignalP"/>
    </source>
</evidence>
<dbReference type="InterPro" id="IPR029058">
    <property type="entry name" value="AB_hydrolase_fold"/>
</dbReference>
<dbReference type="PANTHER" id="PTHR22946">
    <property type="entry name" value="DIENELACTONE HYDROLASE DOMAIN-CONTAINING PROTEIN-RELATED"/>
    <property type="match status" value="1"/>
</dbReference>
<evidence type="ECO:0000313" key="4">
    <source>
        <dbReference type="EMBL" id="KAK5075752.1"/>
    </source>
</evidence>
<evidence type="ECO:0000313" key="5">
    <source>
        <dbReference type="Proteomes" id="UP001345013"/>
    </source>
</evidence>
<name>A0ABR0JVK7_9EURO</name>
<gene>
    <name evidence="4" type="ORF">LTR24_009915</name>
</gene>